<name>A0A562KMP1_9FLAO</name>
<protein>
    <submittedName>
        <fullName evidence="1">Uncharacterized protein</fullName>
    </submittedName>
</protein>
<dbReference type="Proteomes" id="UP000315312">
    <property type="component" value="Unassembled WGS sequence"/>
</dbReference>
<comment type="caution">
    <text evidence="1">The sequence shown here is derived from an EMBL/GenBank/DDBJ whole genome shotgun (WGS) entry which is preliminary data.</text>
</comment>
<dbReference type="EMBL" id="VLKM01000003">
    <property type="protein sequence ID" value="TWH96493.1"/>
    <property type="molecule type" value="Genomic_DNA"/>
</dbReference>
<sequence length="137" mass="16273">MMKVAKRVGIWMDHSTAHLMEYSSEDYEVNTIASKFTEPVHQSKLLHSENSMHNKENQSLKIYYKELMDIIKEYDVVLLYGPTAAKTELSNMIREDHRFDKIKIETKSAEKMSHNQQHAFIKDYFSKLLNYESPYYK</sequence>
<reference evidence="1 2" key="1">
    <citation type="journal article" date="2015" name="Stand. Genomic Sci.">
        <title>Genomic Encyclopedia of Bacterial and Archaeal Type Strains, Phase III: the genomes of soil and plant-associated and newly described type strains.</title>
        <authorList>
            <person name="Whitman W.B."/>
            <person name="Woyke T."/>
            <person name="Klenk H.P."/>
            <person name="Zhou Y."/>
            <person name="Lilburn T.G."/>
            <person name="Beck B.J."/>
            <person name="De Vos P."/>
            <person name="Vandamme P."/>
            <person name="Eisen J.A."/>
            <person name="Garrity G."/>
            <person name="Hugenholtz P."/>
            <person name="Kyrpides N.C."/>
        </authorList>
    </citation>
    <scope>NUCLEOTIDE SEQUENCE [LARGE SCALE GENOMIC DNA]</scope>
    <source>
        <strain evidence="1 2">CGMCC 1.6844</strain>
    </source>
</reference>
<dbReference type="RefSeq" id="WP_162845045.1">
    <property type="nucleotide sequence ID" value="NZ_SNZC01000002.1"/>
</dbReference>
<keyword evidence="2" id="KW-1185">Reference proteome</keyword>
<dbReference type="SUPFAM" id="SSF53137">
    <property type="entry name" value="Translational machinery components"/>
    <property type="match status" value="1"/>
</dbReference>
<dbReference type="AlphaFoldDB" id="A0A562KMP1"/>
<organism evidence="1 2">
    <name type="scientific">Flavobacterium cheniae</name>
    <dbReference type="NCBI Taxonomy" id="295428"/>
    <lineage>
        <taxon>Bacteria</taxon>
        <taxon>Pseudomonadati</taxon>
        <taxon>Bacteroidota</taxon>
        <taxon>Flavobacteriia</taxon>
        <taxon>Flavobacteriales</taxon>
        <taxon>Flavobacteriaceae</taxon>
        <taxon>Flavobacterium</taxon>
    </lineage>
</organism>
<evidence type="ECO:0000313" key="1">
    <source>
        <dbReference type="EMBL" id="TWH96493.1"/>
    </source>
</evidence>
<gene>
    <name evidence="1" type="ORF">IP97_01036</name>
</gene>
<accession>A0A562KMP1</accession>
<evidence type="ECO:0000313" key="2">
    <source>
        <dbReference type="Proteomes" id="UP000315312"/>
    </source>
</evidence>
<proteinExistence type="predicted"/>